<gene>
    <name evidence="9" type="ORF">SAMN05421543_11172</name>
</gene>
<dbReference type="CDD" id="cd06261">
    <property type="entry name" value="TM_PBP2"/>
    <property type="match status" value="1"/>
</dbReference>
<dbReference type="PROSITE" id="PS50928">
    <property type="entry name" value="ABC_TM1"/>
    <property type="match status" value="1"/>
</dbReference>
<sequence length="309" mass="34399">MQTAATKTTMPVPPRRHMKEMVAFLQASPFLLPALLLFTVFFFYPIVKVVYLSLYLTNSKGVAKHFVGMQQYVELFTSPDFIQSLRVTLEFVLLTVIPGVFIALLLALLLEKQIRGLSVFQTILFSPISMSVAAVSTIGLMAFNPSVSLLNWILSNLFGIPNINWLNGPWTALLAISIVTIWMNLGFSTIVLLGALRNVSQELYDSARVDGVNALQRLYYITLPSISPTLFFVFVVSMIGSFQTFGQVNILTQGGPAGSTNLVVYSIYRNAFFNFQYGLASAQAVVLFLIVLVLTLLQFLVVERRVHYS</sequence>
<evidence type="ECO:0000256" key="7">
    <source>
        <dbReference type="RuleBase" id="RU363032"/>
    </source>
</evidence>
<dbReference type="InterPro" id="IPR051393">
    <property type="entry name" value="ABC_transporter_permease"/>
</dbReference>
<dbReference type="AlphaFoldDB" id="A0A1I7JR79"/>
<evidence type="ECO:0000256" key="4">
    <source>
        <dbReference type="ARBA" id="ARBA00022692"/>
    </source>
</evidence>
<evidence type="ECO:0000259" key="8">
    <source>
        <dbReference type="PROSITE" id="PS50928"/>
    </source>
</evidence>
<evidence type="ECO:0000256" key="1">
    <source>
        <dbReference type="ARBA" id="ARBA00004651"/>
    </source>
</evidence>
<feature type="transmembrane region" description="Helical" evidence="7">
    <location>
        <begin position="91"/>
        <end position="110"/>
    </location>
</feature>
<protein>
    <submittedName>
        <fullName evidence="9">Multiple sugar transport system permease protein/sn-glycerol 3-phosphate transport system permease protein</fullName>
    </submittedName>
</protein>
<keyword evidence="9" id="KW-0762">Sugar transport</keyword>
<dbReference type="Proteomes" id="UP000183508">
    <property type="component" value="Unassembled WGS sequence"/>
</dbReference>
<dbReference type="EMBL" id="FPBV01000011">
    <property type="protein sequence ID" value="SFU87697.1"/>
    <property type="molecule type" value="Genomic_DNA"/>
</dbReference>
<comment type="subcellular location">
    <subcellularLocation>
        <location evidence="1 7">Cell membrane</location>
        <topology evidence="1 7">Multi-pass membrane protein</topology>
    </subcellularLocation>
</comment>
<keyword evidence="2 7" id="KW-0813">Transport</keyword>
<evidence type="ECO:0000313" key="10">
    <source>
        <dbReference type="Proteomes" id="UP000183508"/>
    </source>
</evidence>
<feature type="transmembrane region" description="Helical" evidence="7">
    <location>
        <begin position="280"/>
        <end position="302"/>
    </location>
</feature>
<reference evidence="10" key="1">
    <citation type="submission" date="2016-10" db="EMBL/GenBank/DDBJ databases">
        <authorList>
            <person name="Varghese N."/>
        </authorList>
    </citation>
    <scope>NUCLEOTIDE SEQUENCE [LARGE SCALE GENOMIC DNA]</scope>
    <source>
        <strain evidence="10">DSM 17980</strain>
    </source>
</reference>
<keyword evidence="4 7" id="KW-0812">Transmembrane</keyword>
<name>A0A1I7JR79_9BACL</name>
<keyword evidence="10" id="KW-1185">Reference proteome</keyword>
<evidence type="ECO:0000313" key="9">
    <source>
        <dbReference type="EMBL" id="SFU87697.1"/>
    </source>
</evidence>
<organism evidence="9 10">
    <name type="scientific">Alicyclobacillus macrosporangiidus</name>
    <dbReference type="NCBI Taxonomy" id="392015"/>
    <lineage>
        <taxon>Bacteria</taxon>
        <taxon>Bacillati</taxon>
        <taxon>Bacillota</taxon>
        <taxon>Bacilli</taxon>
        <taxon>Bacillales</taxon>
        <taxon>Alicyclobacillaceae</taxon>
        <taxon>Alicyclobacillus</taxon>
    </lineage>
</organism>
<dbReference type="InterPro" id="IPR000515">
    <property type="entry name" value="MetI-like"/>
</dbReference>
<dbReference type="RefSeq" id="WP_245783944.1">
    <property type="nucleotide sequence ID" value="NZ_FPBV01000011.1"/>
</dbReference>
<dbReference type="Gene3D" id="1.10.3720.10">
    <property type="entry name" value="MetI-like"/>
    <property type="match status" value="1"/>
</dbReference>
<feature type="transmembrane region" description="Helical" evidence="7">
    <location>
        <begin position="122"/>
        <end position="143"/>
    </location>
</feature>
<dbReference type="eggNOG" id="COG1175">
    <property type="taxonomic scope" value="Bacteria"/>
</dbReference>
<comment type="similarity">
    <text evidence="7">Belongs to the binding-protein-dependent transport system permease family.</text>
</comment>
<dbReference type="STRING" id="392015.SAMN05421543_11172"/>
<evidence type="ECO:0000256" key="3">
    <source>
        <dbReference type="ARBA" id="ARBA00022475"/>
    </source>
</evidence>
<feature type="transmembrane region" description="Helical" evidence="7">
    <location>
        <begin position="217"/>
        <end position="239"/>
    </location>
</feature>
<dbReference type="InterPro" id="IPR035906">
    <property type="entry name" value="MetI-like_sf"/>
</dbReference>
<feature type="transmembrane region" description="Helical" evidence="7">
    <location>
        <begin position="172"/>
        <end position="196"/>
    </location>
</feature>
<keyword evidence="5 7" id="KW-1133">Transmembrane helix</keyword>
<evidence type="ECO:0000256" key="2">
    <source>
        <dbReference type="ARBA" id="ARBA00022448"/>
    </source>
</evidence>
<evidence type="ECO:0000256" key="5">
    <source>
        <dbReference type="ARBA" id="ARBA00022989"/>
    </source>
</evidence>
<evidence type="ECO:0000256" key="6">
    <source>
        <dbReference type="ARBA" id="ARBA00023136"/>
    </source>
</evidence>
<dbReference type="PANTHER" id="PTHR30193:SF37">
    <property type="entry name" value="INNER MEMBRANE ABC TRANSPORTER PERMEASE PROTEIN YCJO"/>
    <property type="match status" value="1"/>
</dbReference>
<dbReference type="PANTHER" id="PTHR30193">
    <property type="entry name" value="ABC TRANSPORTER PERMEASE PROTEIN"/>
    <property type="match status" value="1"/>
</dbReference>
<dbReference type="Pfam" id="PF00528">
    <property type="entry name" value="BPD_transp_1"/>
    <property type="match status" value="1"/>
</dbReference>
<dbReference type="SUPFAM" id="SSF161098">
    <property type="entry name" value="MetI-like"/>
    <property type="match status" value="1"/>
</dbReference>
<keyword evidence="6 7" id="KW-0472">Membrane</keyword>
<feature type="transmembrane region" description="Helical" evidence="7">
    <location>
        <begin position="21"/>
        <end position="47"/>
    </location>
</feature>
<accession>A0A1I7JR79</accession>
<proteinExistence type="inferred from homology"/>
<feature type="domain" description="ABC transmembrane type-1" evidence="8">
    <location>
        <begin position="85"/>
        <end position="298"/>
    </location>
</feature>
<keyword evidence="3" id="KW-1003">Cell membrane</keyword>
<dbReference type="GO" id="GO:0055085">
    <property type="term" value="P:transmembrane transport"/>
    <property type="evidence" value="ECO:0007669"/>
    <property type="project" value="InterPro"/>
</dbReference>
<dbReference type="GO" id="GO:0005886">
    <property type="term" value="C:plasma membrane"/>
    <property type="evidence" value="ECO:0007669"/>
    <property type="project" value="UniProtKB-SubCell"/>
</dbReference>